<dbReference type="EMBL" id="VSRR010002714">
    <property type="protein sequence ID" value="MPC32883.1"/>
    <property type="molecule type" value="Genomic_DNA"/>
</dbReference>
<feature type="compositionally biased region" description="Basic and acidic residues" evidence="1">
    <location>
        <begin position="53"/>
        <end position="64"/>
    </location>
</feature>
<keyword evidence="3" id="KW-1185">Reference proteome</keyword>
<proteinExistence type="predicted"/>
<evidence type="ECO:0000313" key="2">
    <source>
        <dbReference type="EMBL" id="MPC32883.1"/>
    </source>
</evidence>
<comment type="caution">
    <text evidence="2">The sequence shown here is derived from an EMBL/GenBank/DDBJ whole genome shotgun (WGS) entry which is preliminary data.</text>
</comment>
<dbReference type="Proteomes" id="UP000324222">
    <property type="component" value="Unassembled WGS sequence"/>
</dbReference>
<feature type="region of interest" description="Disordered" evidence="1">
    <location>
        <begin position="29"/>
        <end position="64"/>
    </location>
</feature>
<protein>
    <submittedName>
        <fullName evidence="2">Uncharacterized protein</fullName>
    </submittedName>
</protein>
<evidence type="ECO:0000256" key="1">
    <source>
        <dbReference type="SAM" id="MobiDB-lite"/>
    </source>
</evidence>
<name>A0A5B7EIJ4_PORTR</name>
<dbReference type="AlphaFoldDB" id="A0A5B7EIJ4"/>
<organism evidence="2 3">
    <name type="scientific">Portunus trituberculatus</name>
    <name type="common">Swimming crab</name>
    <name type="synonym">Neptunus trituberculatus</name>
    <dbReference type="NCBI Taxonomy" id="210409"/>
    <lineage>
        <taxon>Eukaryota</taxon>
        <taxon>Metazoa</taxon>
        <taxon>Ecdysozoa</taxon>
        <taxon>Arthropoda</taxon>
        <taxon>Crustacea</taxon>
        <taxon>Multicrustacea</taxon>
        <taxon>Malacostraca</taxon>
        <taxon>Eumalacostraca</taxon>
        <taxon>Eucarida</taxon>
        <taxon>Decapoda</taxon>
        <taxon>Pleocyemata</taxon>
        <taxon>Brachyura</taxon>
        <taxon>Eubrachyura</taxon>
        <taxon>Portunoidea</taxon>
        <taxon>Portunidae</taxon>
        <taxon>Portuninae</taxon>
        <taxon>Portunus</taxon>
    </lineage>
</organism>
<evidence type="ECO:0000313" key="3">
    <source>
        <dbReference type="Proteomes" id="UP000324222"/>
    </source>
</evidence>
<sequence>MSEEAQHFNKVSLQSLRASRVLVRKVSSTESHHATLCMVPAPPRIITPSKAVSEPHRTPEGRPN</sequence>
<reference evidence="2 3" key="1">
    <citation type="submission" date="2019-05" db="EMBL/GenBank/DDBJ databases">
        <title>Another draft genome of Portunus trituberculatus and its Hox gene families provides insights of decapod evolution.</title>
        <authorList>
            <person name="Jeong J.-H."/>
            <person name="Song I."/>
            <person name="Kim S."/>
            <person name="Choi T."/>
            <person name="Kim D."/>
            <person name="Ryu S."/>
            <person name="Kim W."/>
        </authorList>
    </citation>
    <scope>NUCLEOTIDE SEQUENCE [LARGE SCALE GENOMIC DNA]</scope>
    <source>
        <tissue evidence="2">Muscle</tissue>
    </source>
</reference>
<accession>A0A5B7EIJ4</accession>
<gene>
    <name evidence="2" type="ORF">E2C01_026216</name>
</gene>